<dbReference type="Proteomes" id="UP000444401">
    <property type="component" value="Unassembled WGS sequence"/>
</dbReference>
<feature type="domain" description="Bacterial sugar transferase" evidence="3">
    <location>
        <begin position="2"/>
        <end position="195"/>
    </location>
</feature>
<evidence type="ECO:0000256" key="1">
    <source>
        <dbReference type="ARBA" id="ARBA00006464"/>
    </source>
</evidence>
<evidence type="ECO:0000256" key="2">
    <source>
        <dbReference type="ARBA" id="ARBA00023169"/>
    </source>
</evidence>
<dbReference type="Pfam" id="PF02397">
    <property type="entry name" value="Bac_transf"/>
    <property type="match status" value="1"/>
</dbReference>
<dbReference type="EMBL" id="WTYO01000003">
    <property type="protein sequence ID" value="MXO68803.1"/>
    <property type="molecule type" value="Genomic_DNA"/>
</dbReference>
<dbReference type="PANTHER" id="PTHR30576:SF20">
    <property type="entry name" value="QUINOVOSAMINEPHOSPHOTRANSFERAE-RELATED"/>
    <property type="match status" value="1"/>
</dbReference>
<sequence>MRRLLDVGAASLACVVLSPLMLLIAVAIRADDGSPIFFRQVRVGRGLRHFTILKFRTMKWDPAAAPQGGTAGSLAEKKAARAAFRTTVPGDSRITRVGRFLRSTHLDELPQLLNVLRGDMSLVGVRPDTPAQEVDYQDGYWEERHALRPGITGPAQVYANEGGLEERVTLERRWLSHPALGAYVRFLVATIGKVFRRSSF</sequence>
<keyword evidence="4" id="KW-0808">Transferase</keyword>
<evidence type="ECO:0000313" key="4">
    <source>
        <dbReference type="EMBL" id="MXO68803.1"/>
    </source>
</evidence>
<reference evidence="4 5" key="1">
    <citation type="submission" date="2019-12" db="EMBL/GenBank/DDBJ databases">
        <title>Genomic-based taxomic classification of the family Erythrobacteraceae.</title>
        <authorList>
            <person name="Xu L."/>
        </authorList>
    </citation>
    <scope>NUCLEOTIDE SEQUENCE [LARGE SCALE GENOMIC DNA]</scope>
    <source>
        <strain evidence="4 5">H32</strain>
    </source>
</reference>
<comment type="similarity">
    <text evidence="1">Belongs to the bacterial sugar transferase family.</text>
</comment>
<accession>A0ABW9UYB6</accession>
<gene>
    <name evidence="4" type="ORF">GRI72_08190</name>
</gene>
<comment type="caution">
    <text evidence="4">The sequence shown here is derived from an EMBL/GenBank/DDBJ whole genome shotgun (WGS) entry which is preliminary data.</text>
</comment>
<proteinExistence type="inferred from homology"/>
<dbReference type="PANTHER" id="PTHR30576">
    <property type="entry name" value="COLANIC BIOSYNTHESIS UDP-GLUCOSE LIPID CARRIER TRANSFERASE"/>
    <property type="match status" value="1"/>
</dbReference>
<name>A0ABW9UYB6_9SPHN</name>
<dbReference type="InterPro" id="IPR003362">
    <property type="entry name" value="Bact_transf"/>
</dbReference>
<dbReference type="GO" id="GO:0016740">
    <property type="term" value="F:transferase activity"/>
    <property type="evidence" value="ECO:0007669"/>
    <property type="project" value="UniProtKB-KW"/>
</dbReference>
<organism evidence="4 5">
    <name type="scientific">Pelagerythrobacter marinus</name>
    <dbReference type="NCBI Taxonomy" id="538382"/>
    <lineage>
        <taxon>Bacteria</taxon>
        <taxon>Pseudomonadati</taxon>
        <taxon>Pseudomonadota</taxon>
        <taxon>Alphaproteobacteria</taxon>
        <taxon>Sphingomonadales</taxon>
        <taxon>Erythrobacteraceae</taxon>
        <taxon>Pelagerythrobacter</taxon>
    </lineage>
</organism>
<protein>
    <submittedName>
        <fullName evidence="4">Sugar transferase</fullName>
    </submittedName>
</protein>
<evidence type="ECO:0000313" key="5">
    <source>
        <dbReference type="Proteomes" id="UP000444401"/>
    </source>
</evidence>
<keyword evidence="5" id="KW-1185">Reference proteome</keyword>
<evidence type="ECO:0000259" key="3">
    <source>
        <dbReference type="Pfam" id="PF02397"/>
    </source>
</evidence>
<keyword evidence="2" id="KW-0270">Exopolysaccharide synthesis</keyword>